<dbReference type="Proteomes" id="UP000275078">
    <property type="component" value="Unassembled WGS sequence"/>
</dbReference>
<gene>
    <name evidence="1" type="ORF">BJ508DRAFT_45567</name>
</gene>
<name>A0A3N4HIH5_ASCIM</name>
<organism evidence="1 2">
    <name type="scientific">Ascobolus immersus RN42</name>
    <dbReference type="NCBI Taxonomy" id="1160509"/>
    <lineage>
        <taxon>Eukaryota</taxon>
        <taxon>Fungi</taxon>
        <taxon>Dikarya</taxon>
        <taxon>Ascomycota</taxon>
        <taxon>Pezizomycotina</taxon>
        <taxon>Pezizomycetes</taxon>
        <taxon>Pezizales</taxon>
        <taxon>Ascobolaceae</taxon>
        <taxon>Ascobolus</taxon>
    </lineage>
</organism>
<reference evidence="1 2" key="1">
    <citation type="journal article" date="2018" name="Nat. Ecol. Evol.">
        <title>Pezizomycetes genomes reveal the molecular basis of ectomycorrhizal truffle lifestyle.</title>
        <authorList>
            <person name="Murat C."/>
            <person name="Payen T."/>
            <person name="Noel B."/>
            <person name="Kuo A."/>
            <person name="Morin E."/>
            <person name="Chen J."/>
            <person name="Kohler A."/>
            <person name="Krizsan K."/>
            <person name="Balestrini R."/>
            <person name="Da Silva C."/>
            <person name="Montanini B."/>
            <person name="Hainaut M."/>
            <person name="Levati E."/>
            <person name="Barry K.W."/>
            <person name="Belfiori B."/>
            <person name="Cichocki N."/>
            <person name="Clum A."/>
            <person name="Dockter R.B."/>
            <person name="Fauchery L."/>
            <person name="Guy J."/>
            <person name="Iotti M."/>
            <person name="Le Tacon F."/>
            <person name="Lindquist E.A."/>
            <person name="Lipzen A."/>
            <person name="Malagnac F."/>
            <person name="Mello A."/>
            <person name="Molinier V."/>
            <person name="Miyauchi S."/>
            <person name="Poulain J."/>
            <person name="Riccioni C."/>
            <person name="Rubini A."/>
            <person name="Sitrit Y."/>
            <person name="Splivallo R."/>
            <person name="Traeger S."/>
            <person name="Wang M."/>
            <person name="Zifcakova L."/>
            <person name="Wipf D."/>
            <person name="Zambonelli A."/>
            <person name="Paolocci F."/>
            <person name="Nowrousian M."/>
            <person name="Ottonello S."/>
            <person name="Baldrian P."/>
            <person name="Spatafora J.W."/>
            <person name="Henrissat B."/>
            <person name="Nagy L.G."/>
            <person name="Aury J.M."/>
            <person name="Wincker P."/>
            <person name="Grigoriev I.V."/>
            <person name="Bonfante P."/>
            <person name="Martin F.M."/>
        </authorList>
    </citation>
    <scope>NUCLEOTIDE SEQUENCE [LARGE SCALE GENOMIC DNA]</scope>
    <source>
        <strain evidence="1 2">RN42</strain>
    </source>
</reference>
<evidence type="ECO:0000313" key="2">
    <source>
        <dbReference type="Proteomes" id="UP000275078"/>
    </source>
</evidence>
<evidence type="ECO:0000313" key="1">
    <source>
        <dbReference type="EMBL" id="RPA73742.1"/>
    </source>
</evidence>
<keyword evidence="2" id="KW-1185">Reference proteome</keyword>
<sequence>MLPDVYGQLIASINTKGEVEDFAPGAAGPLFSIIWGRSIVLTGQRSGVHTPAMQGRSCDCQVGGLDLGRPLQYLCIIGDGLIIRTYSLIPSRSRLWKKRQVGLYFVLQTSSKWTSIISTSPSPLLPNQQPLQGSTALTRVRRVATTSTRVVQLPVSFGRA</sequence>
<dbReference type="EMBL" id="ML119812">
    <property type="protein sequence ID" value="RPA73742.1"/>
    <property type="molecule type" value="Genomic_DNA"/>
</dbReference>
<protein>
    <submittedName>
        <fullName evidence="1">Uncharacterized protein</fullName>
    </submittedName>
</protein>
<accession>A0A3N4HIH5</accession>
<proteinExistence type="predicted"/>
<dbReference type="AlphaFoldDB" id="A0A3N4HIH5"/>